<gene>
    <name evidence="2" type="ORF">V1478_012274</name>
</gene>
<feature type="compositionally biased region" description="Low complexity" evidence="1">
    <location>
        <begin position="1"/>
        <end position="49"/>
    </location>
</feature>
<dbReference type="AlphaFoldDB" id="A0ABD2ACQ1"/>
<evidence type="ECO:0000256" key="1">
    <source>
        <dbReference type="SAM" id="MobiDB-lite"/>
    </source>
</evidence>
<accession>A0ABD2ACQ1</accession>
<proteinExistence type="predicted"/>
<protein>
    <submittedName>
        <fullName evidence="2">Uncharacterized protein</fullName>
    </submittedName>
</protein>
<feature type="region of interest" description="Disordered" evidence="1">
    <location>
        <begin position="1"/>
        <end position="62"/>
    </location>
</feature>
<dbReference type="EMBL" id="JAUDFV010000152">
    <property type="protein sequence ID" value="KAL2718398.1"/>
    <property type="molecule type" value="Genomic_DNA"/>
</dbReference>
<name>A0ABD2ACQ1_VESSQ</name>
<sequence length="169" mass="18315">MTTRTTRTTTKTTKTTETAVNTSTSNSNNSRSNRQQQQQQPTGSSSTRRNVSPCAKRSSAKAACTRGRALSVMCPHFPSSSAAAAVAAAAPRLSAQWKRTRKIFASPRWPSARCKRNWWMHRGSPDKAVPPPGHVTIASVPDPPPNHPPQGLMDTLRALLTAHTLTFAD</sequence>
<evidence type="ECO:0000313" key="3">
    <source>
        <dbReference type="Proteomes" id="UP001607302"/>
    </source>
</evidence>
<evidence type="ECO:0000313" key="2">
    <source>
        <dbReference type="EMBL" id="KAL2718398.1"/>
    </source>
</evidence>
<dbReference type="Proteomes" id="UP001607302">
    <property type="component" value="Unassembled WGS sequence"/>
</dbReference>
<comment type="caution">
    <text evidence="2">The sequence shown here is derived from an EMBL/GenBank/DDBJ whole genome shotgun (WGS) entry which is preliminary data.</text>
</comment>
<reference evidence="2 3" key="1">
    <citation type="journal article" date="2024" name="Ann. Entomol. Soc. Am.">
        <title>Genomic analyses of the southern and eastern yellowjacket wasps (Hymenoptera: Vespidae) reveal evolutionary signatures of social life.</title>
        <authorList>
            <person name="Catto M.A."/>
            <person name="Caine P.B."/>
            <person name="Orr S.E."/>
            <person name="Hunt B.G."/>
            <person name="Goodisman M.A.D."/>
        </authorList>
    </citation>
    <scope>NUCLEOTIDE SEQUENCE [LARGE SCALE GENOMIC DNA]</scope>
    <source>
        <strain evidence="2">233</strain>
        <tissue evidence="2">Head and thorax</tissue>
    </source>
</reference>
<keyword evidence="3" id="KW-1185">Reference proteome</keyword>
<organism evidence="2 3">
    <name type="scientific">Vespula squamosa</name>
    <name type="common">Southern yellow jacket</name>
    <name type="synonym">Wasp</name>
    <dbReference type="NCBI Taxonomy" id="30214"/>
    <lineage>
        <taxon>Eukaryota</taxon>
        <taxon>Metazoa</taxon>
        <taxon>Ecdysozoa</taxon>
        <taxon>Arthropoda</taxon>
        <taxon>Hexapoda</taxon>
        <taxon>Insecta</taxon>
        <taxon>Pterygota</taxon>
        <taxon>Neoptera</taxon>
        <taxon>Endopterygota</taxon>
        <taxon>Hymenoptera</taxon>
        <taxon>Apocrita</taxon>
        <taxon>Aculeata</taxon>
        <taxon>Vespoidea</taxon>
        <taxon>Vespidae</taxon>
        <taxon>Vespinae</taxon>
        <taxon>Vespula</taxon>
    </lineage>
</organism>